<name>A0AAE0G1Z0_9CHLO</name>
<dbReference type="GO" id="GO:0008270">
    <property type="term" value="F:zinc ion binding"/>
    <property type="evidence" value="ECO:0007669"/>
    <property type="project" value="InterPro"/>
</dbReference>
<feature type="region of interest" description="Disordered" evidence="1">
    <location>
        <begin position="1"/>
        <end position="34"/>
    </location>
</feature>
<comment type="caution">
    <text evidence="3">The sequence shown here is derived from an EMBL/GenBank/DDBJ whole genome shotgun (WGS) entry which is preliminary data.</text>
</comment>
<feature type="compositionally biased region" description="Basic and acidic residues" evidence="1">
    <location>
        <begin position="530"/>
        <end position="566"/>
    </location>
</feature>
<reference evidence="3 4" key="1">
    <citation type="journal article" date="2015" name="Genome Biol. Evol.">
        <title>Comparative Genomics of a Bacterivorous Green Alga Reveals Evolutionary Causalities and Consequences of Phago-Mixotrophic Mode of Nutrition.</title>
        <authorList>
            <person name="Burns J.A."/>
            <person name="Paasch A."/>
            <person name="Narechania A."/>
            <person name="Kim E."/>
        </authorList>
    </citation>
    <scope>NUCLEOTIDE SEQUENCE [LARGE SCALE GENOMIC DNA]</scope>
    <source>
        <strain evidence="3 4">PLY_AMNH</strain>
    </source>
</reference>
<evidence type="ECO:0000313" key="3">
    <source>
        <dbReference type="EMBL" id="KAK3269843.1"/>
    </source>
</evidence>
<feature type="compositionally biased region" description="Polar residues" evidence="1">
    <location>
        <begin position="509"/>
        <end position="520"/>
    </location>
</feature>
<dbReference type="AlphaFoldDB" id="A0AAE0G1Z0"/>
<feature type="compositionally biased region" description="Low complexity" evidence="1">
    <location>
        <begin position="329"/>
        <end position="342"/>
    </location>
</feature>
<feature type="region of interest" description="Disordered" evidence="1">
    <location>
        <begin position="919"/>
        <end position="939"/>
    </location>
</feature>
<organism evidence="3 4">
    <name type="scientific">Cymbomonas tetramitiformis</name>
    <dbReference type="NCBI Taxonomy" id="36881"/>
    <lineage>
        <taxon>Eukaryota</taxon>
        <taxon>Viridiplantae</taxon>
        <taxon>Chlorophyta</taxon>
        <taxon>Pyramimonadophyceae</taxon>
        <taxon>Pyramimonadales</taxon>
        <taxon>Pyramimonadaceae</taxon>
        <taxon>Cymbomonas</taxon>
    </lineage>
</organism>
<protein>
    <recommendedName>
        <fullName evidence="2">CCHC-type domain-containing protein</fullName>
    </recommendedName>
</protein>
<feature type="compositionally biased region" description="Low complexity" evidence="1">
    <location>
        <begin position="10"/>
        <end position="24"/>
    </location>
</feature>
<dbReference type="Proteomes" id="UP001190700">
    <property type="component" value="Unassembled WGS sequence"/>
</dbReference>
<dbReference type="GO" id="GO:0003676">
    <property type="term" value="F:nucleic acid binding"/>
    <property type="evidence" value="ECO:0007669"/>
    <property type="project" value="InterPro"/>
</dbReference>
<feature type="compositionally biased region" description="Basic and acidic residues" evidence="1">
    <location>
        <begin position="382"/>
        <end position="391"/>
    </location>
</feature>
<keyword evidence="4" id="KW-1185">Reference proteome</keyword>
<sequence length="939" mass="101875">MKRRTEARLAAAAASSNSPANASPEEPVSVPSTQAAAAVVSLAQPAVDAAASGAAPVAQAGADPAAHASAALAALASAVPAAQVSVIPMTHAGVAQAGADPAAHASAAPAALASAVPAAQVSVIPVTHAALPKQAQFQRLTPALPQPPSQVLSQQSKVHNRKEPYQKVRVLRWTEDVNSLWSDHSGESAGSQRSTPVRLQLVAATRKEREALVRWFNNEPRTRHGRMQLYAATVANLQDLKGQVSSREYSCMLRHGALRHNGGLLVRHFAGINFERARALEPDEYPAQGNRFAVLPDASSTVEEVLAPVVKTPRDSRTAQPGLPEDDSSSSNSGSSLSGRSVSPRRERRYNSSNSGSEGRSGGRRRLKKNKKSKKSKKQRRLTAEEKGKAVAVKEDHPLTPEMAVKTLLKDKALRDQALECLPEERQLAIAKAVAAGENVCWEQEGWEAMMAAQRSGTEEATTIAAKYSGLAVSYGHSKNHRVRETLLSPVMQLIGALAHLPLISTPEVTTPQAQPRNNGDQQPPPDPDPPSRRDAPEQERGPPPRRDAPKQERGPPLRSETDPARLKQTRLKGLEAEDRLLNTLRKLRERITTYTCPLDQTTGEKSSGHLLQPLKLLMRELQDYFKEPQVKRALATKKVSEDNEGSEGTVTTVSEELIIRDRMEGTVQGLLNQKVFTGQMNTLDNLIGTLARSCISDAHLSILPSMLSRSRQAAGRNAGRNARTFHHSLMEAFELLESLHKHGVTGPVSRASLPGIFLSGLTPELHARVHKELLGKVDFHQATEPAGWEAELLRKYVEQATLEERRDPTGLKATRDQSPFPMAALFECLDKHMEQCYALPTTPTEVEGRQLPGSSTYTGCRKCKSKEHLAKDCPQQHDQQKRVAWVKCIWEEAFETLENAGASVELMEETLAVIAHERGSDFGEGEAAGASSSPGRKA</sequence>
<feature type="domain" description="CCHC-type" evidence="2">
    <location>
        <begin position="860"/>
        <end position="876"/>
    </location>
</feature>
<gene>
    <name evidence="3" type="ORF">CYMTET_21740</name>
</gene>
<accession>A0AAE0G1Z0</accession>
<feature type="region of interest" description="Disordered" evidence="1">
    <location>
        <begin position="509"/>
        <end position="574"/>
    </location>
</feature>
<dbReference type="EMBL" id="LGRX02010715">
    <property type="protein sequence ID" value="KAK3269843.1"/>
    <property type="molecule type" value="Genomic_DNA"/>
</dbReference>
<feature type="compositionally biased region" description="Basic residues" evidence="1">
    <location>
        <begin position="362"/>
        <end position="381"/>
    </location>
</feature>
<evidence type="ECO:0000259" key="2">
    <source>
        <dbReference type="SMART" id="SM00343"/>
    </source>
</evidence>
<dbReference type="InterPro" id="IPR001878">
    <property type="entry name" value="Znf_CCHC"/>
</dbReference>
<evidence type="ECO:0000313" key="4">
    <source>
        <dbReference type="Proteomes" id="UP001190700"/>
    </source>
</evidence>
<dbReference type="SMART" id="SM00343">
    <property type="entry name" value="ZnF_C2HC"/>
    <property type="match status" value="1"/>
</dbReference>
<feature type="region of interest" description="Disordered" evidence="1">
    <location>
        <begin position="307"/>
        <end position="391"/>
    </location>
</feature>
<proteinExistence type="predicted"/>
<evidence type="ECO:0000256" key="1">
    <source>
        <dbReference type="SAM" id="MobiDB-lite"/>
    </source>
</evidence>